<reference evidence="6 7" key="1">
    <citation type="submission" date="2016-03" db="EMBL/GenBank/DDBJ databases">
        <authorList>
            <person name="Ploux O."/>
        </authorList>
    </citation>
    <scope>NUCLEOTIDE SEQUENCE [LARGE SCALE GENOMIC DNA]</scope>
    <source>
        <strain evidence="6 7">EC13</strain>
    </source>
</reference>
<feature type="transmembrane region" description="Helical" evidence="4">
    <location>
        <begin position="221"/>
        <end position="240"/>
    </location>
</feature>
<dbReference type="PROSITE" id="PS50111">
    <property type="entry name" value="CHEMOTAXIS_TRANSDUC_2"/>
    <property type="match status" value="1"/>
</dbReference>
<keyword evidence="1" id="KW-0145">Chemotaxis</keyword>
<comment type="caution">
    <text evidence="6">The sequence shown here is derived from an EMBL/GenBank/DDBJ whole genome shotgun (WGS) entry which is preliminary data.</text>
</comment>
<feature type="domain" description="Methyl-accepting transducer" evidence="5">
    <location>
        <begin position="257"/>
        <end position="486"/>
    </location>
</feature>
<keyword evidence="3" id="KW-0807">Transducer</keyword>
<dbReference type="GO" id="GO:0005886">
    <property type="term" value="C:plasma membrane"/>
    <property type="evidence" value="ECO:0007669"/>
    <property type="project" value="TreeGrafter"/>
</dbReference>
<dbReference type="AlphaFoldDB" id="A0A162H2B3"/>
<evidence type="ECO:0000313" key="6">
    <source>
        <dbReference type="EMBL" id="KYG69495.1"/>
    </source>
</evidence>
<dbReference type="SMART" id="SM00283">
    <property type="entry name" value="MA"/>
    <property type="match status" value="1"/>
</dbReference>
<protein>
    <submittedName>
        <fullName evidence="6">Chemotaxis protein</fullName>
    </submittedName>
</protein>
<organism evidence="6 7">
    <name type="scientific">Bdellovibrio bacteriovorus</name>
    <dbReference type="NCBI Taxonomy" id="959"/>
    <lineage>
        <taxon>Bacteria</taxon>
        <taxon>Pseudomonadati</taxon>
        <taxon>Bdellovibrionota</taxon>
        <taxon>Bdellovibrionia</taxon>
        <taxon>Bdellovibrionales</taxon>
        <taxon>Pseudobdellovibrionaceae</taxon>
        <taxon>Bdellovibrio</taxon>
    </lineage>
</organism>
<dbReference type="CDD" id="cd11386">
    <property type="entry name" value="MCP_signal"/>
    <property type="match status" value="1"/>
</dbReference>
<dbReference type="InterPro" id="IPR051310">
    <property type="entry name" value="MCP_chemotaxis"/>
</dbReference>
<dbReference type="Pfam" id="PF11845">
    <property type="entry name" value="Tll0287-like"/>
    <property type="match status" value="1"/>
</dbReference>
<dbReference type="InterPro" id="IPR021796">
    <property type="entry name" value="Tll0287-like_dom"/>
</dbReference>
<evidence type="ECO:0000256" key="3">
    <source>
        <dbReference type="PROSITE-ProRule" id="PRU00284"/>
    </source>
</evidence>
<keyword evidence="4" id="KW-0472">Membrane</keyword>
<evidence type="ECO:0000256" key="2">
    <source>
        <dbReference type="ARBA" id="ARBA00029447"/>
    </source>
</evidence>
<evidence type="ECO:0000313" key="7">
    <source>
        <dbReference type="Proteomes" id="UP000075799"/>
    </source>
</evidence>
<dbReference type="Pfam" id="PF00015">
    <property type="entry name" value="MCPsignal"/>
    <property type="match status" value="1"/>
</dbReference>
<evidence type="ECO:0000256" key="1">
    <source>
        <dbReference type="ARBA" id="ARBA00022500"/>
    </source>
</evidence>
<dbReference type="GO" id="GO:0004888">
    <property type="term" value="F:transmembrane signaling receptor activity"/>
    <property type="evidence" value="ECO:0007669"/>
    <property type="project" value="InterPro"/>
</dbReference>
<keyword evidence="4" id="KW-1133">Transmembrane helix</keyword>
<dbReference type="PRINTS" id="PR00260">
    <property type="entry name" value="CHEMTRNSDUCR"/>
</dbReference>
<dbReference type="EMBL" id="LUKD01000001">
    <property type="protein sequence ID" value="KYG69495.1"/>
    <property type="molecule type" value="Genomic_DNA"/>
</dbReference>
<dbReference type="Gene3D" id="1.10.287.950">
    <property type="entry name" value="Methyl-accepting chemotaxis protein"/>
    <property type="match status" value="1"/>
</dbReference>
<dbReference type="SUPFAM" id="SSF58104">
    <property type="entry name" value="Methyl-accepting chemotaxis protein (MCP) signaling domain"/>
    <property type="match status" value="1"/>
</dbReference>
<dbReference type="InterPro" id="IPR004090">
    <property type="entry name" value="Chemotax_Me-accpt_rcpt"/>
</dbReference>
<name>A0A162H2B3_BDEBC</name>
<dbReference type="RefSeq" id="WP_063206386.1">
    <property type="nucleotide sequence ID" value="NZ_LUKD01000001.1"/>
</dbReference>
<gene>
    <name evidence="6" type="ORF">AZI87_09960</name>
</gene>
<dbReference type="PANTHER" id="PTHR43531:SF11">
    <property type="entry name" value="METHYL-ACCEPTING CHEMOTAXIS PROTEIN 3"/>
    <property type="match status" value="1"/>
</dbReference>
<evidence type="ECO:0000259" key="5">
    <source>
        <dbReference type="PROSITE" id="PS50111"/>
    </source>
</evidence>
<dbReference type="GO" id="GO:0007165">
    <property type="term" value="P:signal transduction"/>
    <property type="evidence" value="ECO:0007669"/>
    <property type="project" value="UniProtKB-KW"/>
</dbReference>
<sequence>MKLATKVVCIVGLAATLATITSTRIAWKEIEEQGQSDLLSRSQAILNQLEGTRDYVAQQGGLAELMAQNALRYPDGNIPKDVKTQILKRVPIFAAMKVGQDQAVRTGYQFRVFSPEPRNAENKANAKEQVIFDRFQHDKDLKEIVTSDDDKIVVYRPVRLSEQQGCLLCHGNPSQSPFKNGKDVLGLPMENWEDGRLHGVFAITSSMEATHAASQASVKDIIRIALIGLFASVAIAWWILRKPMGTLRNAVSSIKNSSSQLTSASHEISNASQNLSASTTQAAAALEETSASIEEITSMVKRNTDNASTAKEISLHAMHTAKLGEGQIQTLIESMKQVADSAKKVNEITAVIDDIAFQTNLLALNAAVEAARAGEHGRGFAVVADAVRALAQKSAVSAKEISDLIRLSTEQIDNSYNFAVQSGDTLHAIVQEAEKVSTLNNEIAQASTEQNAGIEQISKAVHELDKVTQSNAASSEEAAAASVELSQQSDYLDEMVASVETVVDGNKKAS</sequence>
<keyword evidence="4" id="KW-0812">Transmembrane</keyword>
<evidence type="ECO:0000256" key="4">
    <source>
        <dbReference type="SAM" id="Phobius"/>
    </source>
</evidence>
<dbReference type="GO" id="GO:0006935">
    <property type="term" value="P:chemotaxis"/>
    <property type="evidence" value="ECO:0007669"/>
    <property type="project" value="UniProtKB-KW"/>
</dbReference>
<dbReference type="InterPro" id="IPR004089">
    <property type="entry name" value="MCPsignal_dom"/>
</dbReference>
<dbReference type="Proteomes" id="UP000075799">
    <property type="component" value="Unassembled WGS sequence"/>
</dbReference>
<proteinExistence type="inferred from homology"/>
<dbReference type="PANTHER" id="PTHR43531">
    <property type="entry name" value="PROTEIN ICFG"/>
    <property type="match status" value="1"/>
</dbReference>
<accession>A0A162H2B3</accession>
<comment type="similarity">
    <text evidence="2">Belongs to the methyl-accepting chemotaxis (MCP) protein family.</text>
</comment>
<dbReference type="OrthoDB" id="5289359at2"/>